<proteinExistence type="predicted"/>
<dbReference type="WBParaSite" id="L893_g29508.t1">
    <property type="protein sequence ID" value="L893_g29508.t1"/>
    <property type="gene ID" value="L893_g29508"/>
</dbReference>
<accession>A0A1I7ZTW7</accession>
<dbReference type="Proteomes" id="UP000095287">
    <property type="component" value="Unplaced"/>
</dbReference>
<feature type="compositionally biased region" description="Low complexity" evidence="1">
    <location>
        <begin position="198"/>
        <end position="208"/>
    </location>
</feature>
<protein>
    <submittedName>
        <fullName evidence="3">Uncharacterized protein</fullName>
    </submittedName>
</protein>
<dbReference type="AlphaFoldDB" id="A0A1I7ZTW7"/>
<sequence>MGEEGWRSSADWPRAVSNLGECGGVKHLAPAQTSPVLDHFASCARLPPVDPPSPGPGRTWEEGEIGRFLIFFCFDFVELIVKSFFEGLTLIGQDSMPIQRREPRAVFGNPPKSIRSLPANWFLANCFVKVASIDRVFRFITRSAIPGRSPPLARPLPPCSRCAPSSCSFSSCWDSWPSATPCAPRWPPIATTRAVDSTADTATPPASACSGRASISSDTTPCEPGPTTKEDTSKRGFVLQLKSSFV</sequence>
<organism evidence="2 3">
    <name type="scientific">Steinernema glaseri</name>
    <dbReference type="NCBI Taxonomy" id="37863"/>
    <lineage>
        <taxon>Eukaryota</taxon>
        <taxon>Metazoa</taxon>
        <taxon>Ecdysozoa</taxon>
        <taxon>Nematoda</taxon>
        <taxon>Chromadorea</taxon>
        <taxon>Rhabditida</taxon>
        <taxon>Tylenchina</taxon>
        <taxon>Panagrolaimomorpha</taxon>
        <taxon>Strongyloidoidea</taxon>
        <taxon>Steinernematidae</taxon>
        <taxon>Steinernema</taxon>
    </lineage>
</organism>
<evidence type="ECO:0000256" key="1">
    <source>
        <dbReference type="SAM" id="MobiDB-lite"/>
    </source>
</evidence>
<name>A0A1I7ZTW7_9BILA</name>
<keyword evidence="2" id="KW-1185">Reference proteome</keyword>
<feature type="region of interest" description="Disordered" evidence="1">
    <location>
        <begin position="198"/>
        <end position="236"/>
    </location>
</feature>
<reference evidence="3" key="1">
    <citation type="submission" date="2016-11" db="UniProtKB">
        <authorList>
            <consortium name="WormBaseParasite"/>
        </authorList>
    </citation>
    <scope>IDENTIFICATION</scope>
</reference>
<evidence type="ECO:0000313" key="3">
    <source>
        <dbReference type="WBParaSite" id="L893_g29508.t1"/>
    </source>
</evidence>
<evidence type="ECO:0000313" key="2">
    <source>
        <dbReference type="Proteomes" id="UP000095287"/>
    </source>
</evidence>